<dbReference type="Gene3D" id="3.40.50.1820">
    <property type="entry name" value="alpha/beta hydrolase"/>
    <property type="match status" value="1"/>
</dbReference>
<dbReference type="Pfam" id="PF07859">
    <property type="entry name" value="Abhydrolase_3"/>
    <property type="match status" value="1"/>
</dbReference>
<dbReference type="PANTHER" id="PTHR48081">
    <property type="entry name" value="AB HYDROLASE SUPERFAMILY PROTEIN C4A8.06C"/>
    <property type="match status" value="1"/>
</dbReference>
<protein>
    <submittedName>
        <fullName evidence="3">Alpha/beta hydrolase</fullName>
    </submittedName>
</protein>
<dbReference type="RefSeq" id="WP_345673560.1">
    <property type="nucleotide sequence ID" value="NZ_BAABHS010000002.1"/>
</dbReference>
<evidence type="ECO:0000259" key="2">
    <source>
        <dbReference type="Pfam" id="PF07859"/>
    </source>
</evidence>
<accession>A0ABP9GMD2</accession>
<proteinExistence type="predicted"/>
<name>A0ABP9GMD2_9ACTN</name>
<dbReference type="GO" id="GO:0016787">
    <property type="term" value="F:hydrolase activity"/>
    <property type="evidence" value="ECO:0007669"/>
    <property type="project" value="UniProtKB-KW"/>
</dbReference>
<keyword evidence="1 3" id="KW-0378">Hydrolase</keyword>
<dbReference type="PANTHER" id="PTHR48081:SF8">
    <property type="entry name" value="ALPHA_BETA HYDROLASE FOLD-3 DOMAIN-CONTAINING PROTEIN-RELATED"/>
    <property type="match status" value="1"/>
</dbReference>
<evidence type="ECO:0000313" key="3">
    <source>
        <dbReference type="EMBL" id="GAA4948092.1"/>
    </source>
</evidence>
<dbReference type="EMBL" id="BAABHS010000002">
    <property type="protein sequence ID" value="GAA4948092.1"/>
    <property type="molecule type" value="Genomic_DNA"/>
</dbReference>
<dbReference type="InterPro" id="IPR029058">
    <property type="entry name" value="AB_hydrolase_fold"/>
</dbReference>
<dbReference type="InterPro" id="IPR050300">
    <property type="entry name" value="GDXG_lipolytic_enzyme"/>
</dbReference>
<keyword evidence="4" id="KW-1185">Reference proteome</keyword>
<dbReference type="InterPro" id="IPR013094">
    <property type="entry name" value="AB_hydrolase_3"/>
</dbReference>
<gene>
    <name evidence="3" type="ORF">GCM10023205_05070</name>
</gene>
<dbReference type="SUPFAM" id="SSF53474">
    <property type="entry name" value="alpha/beta-Hydrolases"/>
    <property type="match status" value="1"/>
</dbReference>
<evidence type="ECO:0000256" key="1">
    <source>
        <dbReference type="ARBA" id="ARBA00022801"/>
    </source>
</evidence>
<comment type="caution">
    <text evidence="3">The sequence shown here is derived from an EMBL/GenBank/DDBJ whole genome shotgun (WGS) entry which is preliminary data.</text>
</comment>
<dbReference type="Proteomes" id="UP001500466">
    <property type="component" value="Unassembled WGS sequence"/>
</dbReference>
<reference evidence="4" key="1">
    <citation type="journal article" date="2019" name="Int. J. Syst. Evol. Microbiol.">
        <title>The Global Catalogue of Microorganisms (GCM) 10K type strain sequencing project: providing services to taxonomists for standard genome sequencing and annotation.</title>
        <authorList>
            <consortium name="The Broad Institute Genomics Platform"/>
            <consortium name="The Broad Institute Genome Sequencing Center for Infectious Disease"/>
            <person name="Wu L."/>
            <person name="Ma J."/>
        </authorList>
    </citation>
    <scope>NUCLEOTIDE SEQUENCE [LARGE SCALE GENOMIC DNA]</scope>
    <source>
        <strain evidence="4">JCM 17986</strain>
    </source>
</reference>
<sequence>MAYALDPEVAAVVALMPGTPLTDIPALRGIESTLTSALGEPDASGVDVADLTVPGPAGAPDVTVRVYRPAGTAGTVLPLVFDIHGGGFVLGSVDMFHGGNLDLCRSLGAVVASVEYRLAPEDPYPAGLEDCYAALTALVGAAADLGIDPERVAVRGGSAGGGLAAALALLARDRGGPRLCFQFLGFPEIDDRLATPSMVAFTDTPGWNRPNAEISWDAYLGPGRRGGPDVPAYAAPSRAEDLAGLPPAYISVMQFDPLRDEGIAYAQALLAAGINVELHLFPGTFHGSGLARHAEVSRRERAEEIAVLRRALFG</sequence>
<evidence type="ECO:0000313" key="4">
    <source>
        <dbReference type="Proteomes" id="UP001500466"/>
    </source>
</evidence>
<organism evidence="3 4">
    <name type="scientific">Yinghuangia aomiensis</name>
    <dbReference type="NCBI Taxonomy" id="676205"/>
    <lineage>
        <taxon>Bacteria</taxon>
        <taxon>Bacillati</taxon>
        <taxon>Actinomycetota</taxon>
        <taxon>Actinomycetes</taxon>
        <taxon>Kitasatosporales</taxon>
        <taxon>Streptomycetaceae</taxon>
        <taxon>Yinghuangia</taxon>
    </lineage>
</organism>
<feature type="domain" description="Alpha/beta hydrolase fold-3" evidence="2">
    <location>
        <begin position="81"/>
        <end position="287"/>
    </location>
</feature>